<protein>
    <submittedName>
        <fullName evidence="2">Uncharacterized protein</fullName>
    </submittedName>
</protein>
<reference evidence="3" key="1">
    <citation type="journal article" date="2019" name="Int. J. Syst. Evol. Microbiol.">
        <title>The Global Catalogue of Microorganisms (GCM) 10K type strain sequencing project: providing services to taxonomists for standard genome sequencing and annotation.</title>
        <authorList>
            <consortium name="The Broad Institute Genomics Platform"/>
            <consortium name="The Broad Institute Genome Sequencing Center for Infectious Disease"/>
            <person name="Wu L."/>
            <person name="Ma J."/>
        </authorList>
    </citation>
    <scope>NUCLEOTIDE SEQUENCE [LARGE SCALE GENOMIC DNA]</scope>
    <source>
        <strain evidence="3">JCM 17441</strain>
    </source>
</reference>
<accession>A0ABP8DUR4</accession>
<organism evidence="2 3">
    <name type="scientific">Dactylosporangium darangshiense</name>
    <dbReference type="NCBI Taxonomy" id="579108"/>
    <lineage>
        <taxon>Bacteria</taxon>
        <taxon>Bacillati</taxon>
        <taxon>Actinomycetota</taxon>
        <taxon>Actinomycetes</taxon>
        <taxon>Micromonosporales</taxon>
        <taxon>Micromonosporaceae</taxon>
        <taxon>Dactylosporangium</taxon>
    </lineage>
</organism>
<feature type="compositionally biased region" description="Polar residues" evidence="1">
    <location>
        <begin position="235"/>
        <end position="260"/>
    </location>
</feature>
<gene>
    <name evidence="2" type="ORF">GCM10022255_109780</name>
</gene>
<dbReference type="RefSeq" id="WP_380138241.1">
    <property type="nucleotide sequence ID" value="NZ_JBHTFY010000001.1"/>
</dbReference>
<sequence length="305" mass="32716">MRPGPLITFLILHGGLRPGYDYLLERKFSSIWREVEGYTVGADLAVFLAAAAQLGFSERVRLANASQIPARLLIQTGRPLNRLTTQDLDDFAAACAEREQRTGKGRRHYEAVLSNTRRVLFHLQILPPPPGRTGAIAFTDRLDAVIPPIRTALVAYLERKRVTCAPKTVPCLATRLTHFGASPTCPHKSTPSTPRPTRSSPSLNAPAASSRWQGSSPTSPSGAGPTPRPDGWCYATTSPNSAESCPATYPSTPTGDSPRNCNGPAPATNWPPARCGCNAPADYASVNSSTWNSTASTKYPNKAHG</sequence>
<feature type="compositionally biased region" description="Low complexity" evidence="1">
    <location>
        <begin position="189"/>
        <end position="225"/>
    </location>
</feature>
<keyword evidence="3" id="KW-1185">Reference proteome</keyword>
<evidence type="ECO:0000313" key="3">
    <source>
        <dbReference type="Proteomes" id="UP001500620"/>
    </source>
</evidence>
<dbReference type="Proteomes" id="UP001500620">
    <property type="component" value="Unassembled WGS sequence"/>
</dbReference>
<name>A0ABP8DUR4_9ACTN</name>
<feature type="compositionally biased region" description="Polar residues" evidence="1">
    <location>
        <begin position="286"/>
        <end position="299"/>
    </location>
</feature>
<comment type="caution">
    <text evidence="2">The sequence shown here is derived from an EMBL/GenBank/DDBJ whole genome shotgun (WGS) entry which is preliminary data.</text>
</comment>
<evidence type="ECO:0000313" key="2">
    <source>
        <dbReference type="EMBL" id="GAA4263617.1"/>
    </source>
</evidence>
<feature type="region of interest" description="Disordered" evidence="1">
    <location>
        <begin position="286"/>
        <end position="305"/>
    </location>
</feature>
<dbReference type="EMBL" id="BAABAT010000074">
    <property type="protein sequence ID" value="GAA4263617.1"/>
    <property type="molecule type" value="Genomic_DNA"/>
</dbReference>
<proteinExistence type="predicted"/>
<evidence type="ECO:0000256" key="1">
    <source>
        <dbReference type="SAM" id="MobiDB-lite"/>
    </source>
</evidence>
<feature type="region of interest" description="Disordered" evidence="1">
    <location>
        <begin position="182"/>
        <end position="265"/>
    </location>
</feature>